<dbReference type="PROSITE" id="PS00211">
    <property type="entry name" value="ABC_TRANSPORTER_1"/>
    <property type="match status" value="1"/>
</dbReference>
<dbReference type="InterPro" id="IPR050763">
    <property type="entry name" value="ABC_transporter_ATP-binding"/>
</dbReference>
<evidence type="ECO:0000313" key="8">
    <source>
        <dbReference type="EMBL" id="GAB79048.1"/>
    </source>
</evidence>
<organism evidence="8 9">
    <name type="scientific">Austwickia chelonae NBRC 105200</name>
    <dbReference type="NCBI Taxonomy" id="1184607"/>
    <lineage>
        <taxon>Bacteria</taxon>
        <taxon>Bacillati</taxon>
        <taxon>Actinomycetota</taxon>
        <taxon>Actinomycetes</taxon>
        <taxon>Micrococcales</taxon>
        <taxon>Dermatophilaceae</taxon>
        <taxon>Austwickia</taxon>
    </lineage>
</organism>
<dbReference type="GO" id="GO:0016887">
    <property type="term" value="F:ATP hydrolysis activity"/>
    <property type="evidence" value="ECO:0007669"/>
    <property type="project" value="InterPro"/>
</dbReference>
<dbReference type="SUPFAM" id="SSF52540">
    <property type="entry name" value="P-loop containing nucleoside triphosphate hydrolases"/>
    <property type="match status" value="1"/>
</dbReference>
<dbReference type="Proteomes" id="UP000008495">
    <property type="component" value="Unassembled WGS sequence"/>
</dbReference>
<keyword evidence="3" id="KW-0813">Transport</keyword>
<feature type="domain" description="ABC transporter" evidence="7">
    <location>
        <begin position="5"/>
        <end position="233"/>
    </location>
</feature>
<evidence type="ECO:0000256" key="2">
    <source>
        <dbReference type="ARBA" id="ARBA00005417"/>
    </source>
</evidence>
<dbReference type="EMBL" id="BAGZ01000018">
    <property type="protein sequence ID" value="GAB79048.1"/>
    <property type="molecule type" value="Genomic_DNA"/>
</dbReference>
<sequence>MTAVIDIADLHKSYGTHRALRGIDLHLAPGEVYGFIGPNGAGKTTTMRILLDILRPDRGTVRLLGQDPRTGGATLRSRIGYLPGELRLDGRYDVATLLDHYLDLSTHEQKRRLPSWIPLAERLGLDPTRQVRGLSKGNKQKVGLVQAFMHQPELLILDEPTSGLDPLVQAEFITMVREVQQDGRTIFLSSHVLSEVEHTADRVAILREGLIAQESTVDELRHSLGLRLRLSLAEKVGTEHFIGLPGVRTVTVAAPRPAAQAETTDLVLDLDGTPDAVVKTASRYTVLSLEAERPDLEEVVMRLYTHDDQEGQR</sequence>
<dbReference type="InterPro" id="IPR017871">
    <property type="entry name" value="ABC_transporter-like_CS"/>
</dbReference>
<evidence type="ECO:0000256" key="3">
    <source>
        <dbReference type="ARBA" id="ARBA00022448"/>
    </source>
</evidence>
<dbReference type="InterPro" id="IPR003593">
    <property type="entry name" value="AAA+_ATPase"/>
</dbReference>
<proteinExistence type="inferred from homology"/>
<dbReference type="Gene3D" id="3.40.50.300">
    <property type="entry name" value="P-loop containing nucleotide triphosphate hydrolases"/>
    <property type="match status" value="1"/>
</dbReference>
<keyword evidence="4" id="KW-0547">Nucleotide-binding</keyword>
<dbReference type="RefSeq" id="WP_006503805.1">
    <property type="nucleotide sequence ID" value="NZ_BAGZ01000018.1"/>
</dbReference>
<dbReference type="PANTHER" id="PTHR42711">
    <property type="entry name" value="ABC TRANSPORTER ATP-BINDING PROTEIN"/>
    <property type="match status" value="1"/>
</dbReference>
<comment type="subcellular location">
    <subcellularLocation>
        <location evidence="1">Cell membrane</location>
        <topology evidence="1">Peripheral membrane protein</topology>
    </subcellularLocation>
</comment>
<name>K6VA02_9MICO</name>
<dbReference type="PANTHER" id="PTHR42711:SF5">
    <property type="entry name" value="ABC TRANSPORTER ATP-BINDING PROTEIN NATA"/>
    <property type="match status" value="1"/>
</dbReference>
<dbReference type="Pfam" id="PF00005">
    <property type="entry name" value="ABC_tran"/>
    <property type="match status" value="1"/>
</dbReference>
<dbReference type="AlphaFoldDB" id="K6VA02"/>
<dbReference type="OrthoDB" id="9804819at2"/>
<evidence type="ECO:0000256" key="6">
    <source>
        <dbReference type="ARBA" id="ARBA00023251"/>
    </source>
</evidence>
<dbReference type="SMART" id="SM00382">
    <property type="entry name" value="AAA"/>
    <property type="match status" value="1"/>
</dbReference>
<dbReference type="PROSITE" id="PS50893">
    <property type="entry name" value="ABC_TRANSPORTER_2"/>
    <property type="match status" value="1"/>
</dbReference>
<dbReference type="CDD" id="cd03230">
    <property type="entry name" value="ABC_DR_subfamily_A"/>
    <property type="match status" value="1"/>
</dbReference>
<protein>
    <submittedName>
        <fullName evidence="8">Putative ABC transporter ATP-binding protein</fullName>
    </submittedName>
</protein>
<evidence type="ECO:0000313" key="9">
    <source>
        <dbReference type="Proteomes" id="UP000008495"/>
    </source>
</evidence>
<dbReference type="InterPro" id="IPR027417">
    <property type="entry name" value="P-loop_NTPase"/>
</dbReference>
<reference evidence="8 9" key="1">
    <citation type="submission" date="2012-08" db="EMBL/GenBank/DDBJ databases">
        <title>Whole genome shotgun sequence of Austwickia chelonae NBRC 105200.</title>
        <authorList>
            <person name="Yoshida I."/>
            <person name="Hosoyama A."/>
            <person name="Tsuchikane K."/>
            <person name="Katsumata H."/>
            <person name="Ando Y."/>
            <person name="Ohji S."/>
            <person name="Hamada M."/>
            <person name="Tamura T."/>
            <person name="Yamazoe A."/>
            <person name="Yamazaki S."/>
            <person name="Fujita N."/>
        </authorList>
    </citation>
    <scope>NUCLEOTIDE SEQUENCE [LARGE SCALE GENOMIC DNA]</scope>
    <source>
        <strain evidence="8 9">NBRC 105200</strain>
    </source>
</reference>
<evidence type="ECO:0000256" key="1">
    <source>
        <dbReference type="ARBA" id="ARBA00004202"/>
    </source>
</evidence>
<gene>
    <name evidence="8" type="ORF">AUCHE_18_00490</name>
</gene>
<evidence type="ECO:0000256" key="4">
    <source>
        <dbReference type="ARBA" id="ARBA00022741"/>
    </source>
</evidence>
<keyword evidence="9" id="KW-1185">Reference proteome</keyword>
<dbReference type="GO" id="GO:0005886">
    <property type="term" value="C:plasma membrane"/>
    <property type="evidence" value="ECO:0007669"/>
    <property type="project" value="UniProtKB-SubCell"/>
</dbReference>
<dbReference type="GO" id="GO:0046677">
    <property type="term" value="P:response to antibiotic"/>
    <property type="evidence" value="ECO:0007669"/>
    <property type="project" value="UniProtKB-KW"/>
</dbReference>
<evidence type="ECO:0000259" key="7">
    <source>
        <dbReference type="PROSITE" id="PS50893"/>
    </source>
</evidence>
<keyword evidence="5 8" id="KW-0067">ATP-binding</keyword>
<comment type="caution">
    <text evidence="8">The sequence shown here is derived from an EMBL/GenBank/DDBJ whole genome shotgun (WGS) entry which is preliminary data.</text>
</comment>
<comment type="similarity">
    <text evidence="2">Belongs to the ABC transporter superfamily.</text>
</comment>
<keyword evidence="6" id="KW-0046">Antibiotic resistance</keyword>
<dbReference type="InterPro" id="IPR003439">
    <property type="entry name" value="ABC_transporter-like_ATP-bd"/>
</dbReference>
<accession>K6VA02</accession>
<evidence type="ECO:0000256" key="5">
    <source>
        <dbReference type="ARBA" id="ARBA00022840"/>
    </source>
</evidence>
<dbReference type="GO" id="GO:0005524">
    <property type="term" value="F:ATP binding"/>
    <property type="evidence" value="ECO:0007669"/>
    <property type="project" value="UniProtKB-KW"/>
</dbReference>
<dbReference type="STRING" id="100225.SAMN05421595_2908"/>
<dbReference type="eggNOG" id="COG4152">
    <property type="taxonomic scope" value="Bacteria"/>
</dbReference>